<dbReference type="UniPathway" id="UPA00241">
    <property type="reaction ID" value="UER00356"/>
</dbReference>
<dbReference type="HAMAP" id="MF_00376">
    <property type="entry name" value="Dephospho_CoA_kinase"/>
    <property type="match status" value="1"/>
</dbReference>
<dbReference type="InterPro" id="IPR027417">
    <property type="entry name" value="P-loop_NTPase"/>
</dbReference>
<protein>
    <recommendedName>
        <fullName evidence="6 7">Dephospho-CoA kinase</fullName>
        <ecNumber evidence="6 7">2.7.1.24</ecNumber>
    </recommendedName>
    <alternativeName>
        <fullName evidence="6">Dephosphocoenzyme A kinase</fullName>
    </alternativeName>
</protein>
<dbReference type="PANTHER" id="PTHR10695">
    <property type="entry name" value="DEPHOSPHO-COA KINASE-RELATED"/>
    <property type="match status" value="1"/>
</dbReference>
<gene>
    <name evidence="6 8" type="primary">coaE</name>
    <name evidence="8" type="ORF">NCTC13102_01221</name>
</gene>
<keyword evidence="4 6" id="KW-0067">ATP-binding</keyword>
<dbReference type="GO" id="GO:0004140">
    <property type="term" value="F:dephospho-CoA kinase activity"/>
    <property type="evidence" value="ECO:0007669"/>
    <property type="project" value="UniProtKB-UniRule"/>
</dbReference>
<dbReference type="PANTHER" id="PTHR10695:SF46">
    <property type="entry name" value="BIFUNCTIONAL COENZYME A SYNTHASE-RELATED"/>
    <property type="match status" value="1"/>
</dbReference>
<keyword evidence="6" id="KW-0963">Cytoplasm</keyword>
<dbReference type="EC" id="2.7.1.24" evidence="6 7"/>
<sequence length="236" mass="26459">MKTSQTLQHAIAITGAIASGKSTASKIFELLGYRVICADSIAHRVLEQNAKEIINAFGAQIANQNPPNPQTDANPDINLALNPPANQASQEPQPTINRKELGKIVFADERKRKLLESILHPKIHAQILSKALELESSHQWYFLDIPLFFESGGRERYPVRYVLTIATDERTQLERVMKRDALKPCEIEQRINAQMPLQGKINASDFVIHNGGTLQDLQHKIEEFLAMIEDCDTGNK</sequence>
<reference evidence="8 9" key="1">
    <citation type="submission" date="2018-06" db="EMBL/GenBank/DDBJ databases">
        <authorList>
            <consortium name="Pathogen Informatics"/>
            <person name="Doyle S."/>
        </authorList>
    </citation>
    <scope>NUCLEOTIDE SEQUENCE [LARGE SCALE GENOMIC DNA]</scope>
    <source>
        <strain evidence="8 9">NCTC13102</strain>
    </source>
</reference>
<evidence type="ECO:0000313" key="9">
    <source>
        <dbReference type="Proteomes" id="UP000250166"/>
    </source>
</evidence>
<dbReference type="AlphaFoldDB" id="A0A2X3BG55"/>
<accession>A0A2X3BG55</accession>
<comment type="catalytic activity">
    <reaction evidence="6">
        <text>3'-dephospho-CoA + ATP = ADP + CoA + H(+)</text>
        <dbReference type="Rhea" id="RHEA:18245"/>
        <dbReference type="ChEBI" id="CHEBI:15378"/>
        <dbReference type="ChEBI" id="CHEBI:30616"/>
        <dbReference type="ChEBI" id="CHEBI:57287"/>
        <dbReference type="ChEBI" id="CHEBI:57328"/>
        <dbReference type="ChEBI" id="CHEBI:456216"/>
        <dbReference type="EC" id="2.7.1.24"/>
    </reaction>
</comment>
<evidence type="ECO:0000256" key="5">
    <source>
        <dbReference type="ARBA" id="ARBA00022993"/>
    </source>
</evidence>
<keyword evidence="2 6" id="KW-0808">Transferase</keyword>
<evidence type="ECO:0000256" key="1">
    <source>
        <dbReference type="ARBA" id="ARBA00009018"/>
    </source>
</evidence>
<dbReference type="GO" id="GO:0015937">
    <property type="term" value="P:coenzyme A biosynthetic process"/>
    <property type="evidence" value="ECO:0007669"/>
    <property type="project" value="UniProtKB-UniRule"/>
</dbReference>
<dbReference type="GO" id="GO:0005524">
    <property type="term" value="F:ATP binding"/>
    <property type="evidence" value="ECO:0007669"/>
    <property type="project" value="UniProtKB-UniRule"/>
</dbReference>
<name>A0A2X3BG55_9HELI</name>
<evidence type="ECO:0000313" key="8">
    <source>
        <dbReference type="EMBL" id="SQB98754.1"/>
    </source>
</evidence>
<dbReference type="EMBL" id="UAWL01000006">
    <property type="protein sequence ID" value="SQB98754.1"/>
    <property type="molecule type" value="Genomic_DNA"/>
</dbReference>
<feature type="binding site" evidence="6">
    <location>
        <begin position="18"/>
        <end position="23"/>
    </location>
    <ligand>
        <name>ATP</name>
        <dbReference type="ChEBI" id="CHEBI:30616"/>
    </ligand>
</feature>
<keyword evidence="3 6" id="KW-0547">Nucleotide-binding</keyword>
<keyword evidence="6 8" id="KW-0418">Kinase</keyword>
<organism evidence="8 9">
    <name type="scientific">Helicobacter fennelliae</name>
    <dbReference type="NCBI Taxonomy" id="215"/>
    <lineage>
        <taxon>Bacteria</taxon>
        <taxon>Pseudomonadati</taxon>
        <taxon>Campylobacterota</taxon>
        <taxon>Epsilonproteobacteria</taxon>
        <taxon>Campylobacterales</taxon>
        <taxon>Helicobacteraceae</taxon>
        <taxon>Helicobacter</taxon>
    </lineage>
</organism>
<comment type="function">
    <text evidence="6">Catalyzes the phosphorylation of the 3'-hydroxyl group of dephosphocoenzyme A to form coenzyme A.</text>
</comment>
<dbReference type="PROSITE" id="PS51219">
    <property type="entry name" value="DPCK"/>
    <property type="match status" value="1"/>
</dbReference>
<dbReference type="RefSeq" id="WP_112058679.1">
    <property type="nucleotide sequence ID" value="NZ_UAWL01000006.1"/>
</dbReference>
<dbReference type="Gene3D" id="3.40.50.300">
    <property type="entry name" value="P-loop containing nucleotide triphosphate hydrolases"/>
    <property type="match status" value="1"/>
</dbReference>
<comment type="subcellular location">
    <subcellularLocation>
        <location evidence="6">Cytoplasm</location>
    </subcellularLocation>
</comment>
<dbReference type="InterPro" id="IPR001977">
    <property type="entry name" value="Depp_CoAkinase"/>
</dbReference>
<evidence type="ECO:0000256" key="3">
    <source>
        <dbReference type="ARBA" id="ARBA00022741"/>
    </source>
</evidence>
<evidence type="ECO:0000256" key="2">
    <source>
        <dbReference type="ARBA" id="ARBA00022679"/>
    </source>
</evidence>
<dbReference type="SUPFAM" id="SSF52540">
    <property type="entry name" value="P-loop containing nucleoside triphosphate hydrolases"/>
    <property type="match status" value="1"/>
</dbReference>
<evidence type="ECO:0000256" key="7">
    <source>
        <dbReference type="NCBIfam" id="TIGR00152"/>
    </source>
</evidence>
<dbReference type="GO" id="GO:0005737">
    <property type="term" value="C:cytoplasm"/>
    <property type="evidence" value="ECO:0007669"/>
    <property type="project" value="UniProtKB-SubCell"/>
</dbReference>
<evidence type="ECO:0000256" key="4">
    <source>
        <dbReference type="ARBA" id="ARBA00022840"/>
    </source>
</evidence>
<dbReference type="CDD" id="cd02022">
    <property type="entry name" value="DPCK"/>
    <property type="match status" value="1"/>
</dbReference>
<dbReference type="Proteomes" id="UP000250166">
    <property type="component" value="Unassembled WGS sequence"/>
</dbReference>
<dbReference type="NCBIfam" id="TIGR00152">
    <property type="entry name" value="dephospho-CoA kinase"/>
    <property type="match status" value="1"/>
</dbReference>
<comment type="similarity">
    <text evidence="1 6">Belongs to the CoaE family.</text>
</comment>
<evidence type="ECO:0000256" key="6">
    <source>
        <dbReference type="HAMAP-Rule" id="MF_00376"/>
    </source>
</evidence>
<comment type="pathway">
    <text evidence="6">Cofactor biosynthesis; coenzyme A biosynthesis; CoA from (R)-pantothenate: step 5/5.</text>
</comment>
<proteinExistence type="inferred from homology"/>
<dbReference type="Pfam" id="PF01121">
    <property type="entry name" value="CoaE"/>
    <property type="match status" value="2"/>
</dbReference>
<keyword evidence="5 6" id="KW-0173">Coenzyme A biosynthesis</keyword>